<protein>
    <recommendedName>
        <fullName evidence="4">Phylloplanin</fullName>
    </recommendedName>
</protein>
<keyword evidence="3" id="KW-1185">Reference proteome</keyword>
<feature type="chain" id="PRO_5043471530" description="Phylloplanin" evidence="1">
    <location>
        <begin position="21"/>
        <end position="164"/>
    </location>
</feature>
<keyword evidence="1" id="KW-0732">Signal</keyword>
<feature type="signal peptide" evidence="1">
    <location>
        <begin position="1"/>
        <end position="20"/>
    </location>
</feature>
<proteinExistence type="predicted"/>
<dbReference type="EMBL" id="CAMGYJ010000008">
    <property type="protein sequence ID" value="CAI0466858.1"/>
    <property type="molecule type" value="Genomic_DNA"/>
</dbReference>
<evidence type="ECO:0000256" key="1">
    <source>
        <dbReference type="SAM" id="SignalP"/>
    </source>
</evidence>
<organism evidence="2 3">
    <name type="scientific">Linum tenue</name>
    <dbReference type="NCBI Taxonomy" id="586396"/>
    <lineage>
        <taxon>Eukaryota</taxon>
        <taxon>Viridiplantae</taxon>
        <taxon>Streptophyta</taxon>
        <taxon>Embryophyta</taxon>
        <taxon>Tracheophyta</taxon>
        <taxon>Spermatophyta</taxon>
        <taxon>Magnoliopsida</taxon>
        <taxon>eudicotyledons</taxon>
        <taxon>Gunneridae</taxon>
        <taxon>Pentapetalae</taxon>
        <taxon>rosids</taxon>
        <taxon>fabids</taxon>
        <taxon>Malpighiales</taxon>
        <taxon>Linaceae</taxon>
        <taxon>Linum</taxon>
    </lineage>
</organism>
<accession>A0AAV0P6S9</accession>
<gene>
    <name evidence="2" type="ORF">LITE_LOCUS37207</name>
</gene>
<dbReference type="Proteomes" id="UP001154282">
    <property type="component" value="Unassembled WGS sequence"/>
</dbReference>
<dbReference type="InterPro" id="IPR040404">
    <property type="entry name" value="Phylloplanin-like"/>
</dbReference>
<reference evidence="2" key="1">
    <citation type="submission" date="2022-08" db="EMBL/GenBank/DDBJ databases">
        <authorList>
            <person name="Gutierrez-Valencia J."/>
        </authorList>
    </citation>
    <scope>NUCLEOTIDE SEQUENCE</scope>
</reference>
<dbReference type="PANTHER" id="PTHR34458">
    <property type="entry name" value="POLLEN OLE E 1 ALLERGEN AND EXTENSIN FAMILY PROTEIN-RELATED"/>
    <property type="match status" value="1"/>
</dbReference>
<evidence type="ECO:0008006" key="4">
    <source>
        <dbReference type="Google" id="ProtNLM"/>
    </source>
</evidence>
<evidence type="ECO:0000313" key="2">
    <source>
        <dbReference type="EMBL" id="CAI0466858.1"/>
    </source>
</evidence>
<evidence type="ECO:0000313" key="3">
    <source>
        <dbReference type="Proteomes" id="UP001154282"/>
    </source>
</evidence>
<dbReference type="PANTHER" id="PTHR34458:SF5">
    <property type="entry name" value="POLLEN OLE E 1 ALLERGEN AND EXTENSIN FAMILY PROTEIN"/>
    <property type="match status" value="1"/>
</dbReference>
<name>A0AAV0P6S9_9ROSI</name>
<dbReference type="AlphaFoldDB" id="A0AAV0P6S9"/>
<sequence>MASKARTLFLVSLLIMAAVAVGPMAAEAQLGIISGLLGLINVHGTVFCTANGNMGANGTATPVFPNAGVQLQCGGTIISTTTTNAAGIFSILLDPLRFILTTLLNDCSVRVTTPLSTCNATLPSVGGLLSSPLQFVGDILVGLLRVTQLVPTGFNLLPSNSNNN</sequence>
<comment type="caution">
    <text evidence="2">The sequence shown here is derived from an EMBL/GenBank/DDBJ whole genome shotgun (WGS) entry which is preliminary data.</text>
</comment>